<keyword evidence="11" id="KW-1185">Reference proteome</keyword>
<dbReference type="InterPro" id="IPR036249">
    <property type="entry name" value="Thioredoxin-like_sf"/>
</dbReference>
<dbReference type="EMBL" id="JACHXL010000002">
    <property type="protein sequence ID" value="MBB3106747.1"/>
    <property type="molecule type" value="Genomic_DNA"/>
</dbReference>
<evidence type="ECO:0000313" key="11">
    <source>
        <dbReference type="Proteomes" id="UP000588111"/>
    </source>
</evidence>
<dbReference type="Pfam" id="PF10411">
    <property type="entry name" value="DsbC_N"/>
    <property type="match status" value="1"/>
</dbReference>
<evidence type="ECO:0000259" key="9">
    <source>
        <dbReference type="Pfam" id="PF13098"/>
    </source>
</evidence>
<evidence type="ECO:0000256" key="3">
    <source>
        <dbReference type="ARBA" id="ARBA00022729"/>
    </source>
</evidence>
<accession>A0A839TBI6</accession>
<comment type="similarity">
    <text evidence="2 7">Belongs to the thioredoxin family. DsbC subfamily.</text>
</comment>
<dbReference type="GO" id="GO:0016853">
    <property type="term" value="F:isomerase activity"/>
    <property type="evidence" value="ECO:0007669"/>
    <property type="project" value="UniProtKB-KW"/>
</dbReference>
<name>A0A839TBI6_9GAMM</name>
<gene>
    <name evidence="10" type="ORF">FHS24_001248</name>
</gene>
<evidence type="ECO:0000256" key="6">
    <source>
        <dbReference type="ARBA" id="ARBA00023284"/>
    </source>
</evidence>
<dbReference type="RefSeq" id="WP_183619765.1">
    <property type="nucleotide sequence ID" value="NZ_CAJHAH010000001.1"/>
</dbReference>
<organism evidence="10 11">
    <name type="scientific">Psychrobacter luti</name>
    <dbReference type="NCBI Taxonomy" id="198481"/>
    <lineage>
        <taxon>Bacteria</taxon>
        <taxon>Pseudomonadati</taxon>
        <taxon>Pseudomonadota</taxon>
        <taxon>Gammaproteobacteria</taxon>
        <taxon>Moraxellales</taxon>
        <taxon>Moraxellaceae</taxon>
        <taxon>Psychrobacter</taxon>
    </lineage>
</organism>
<dbReference type="Pfam" id="PF13098">
    <property type="entry name" value="Thioredoxin_2"/>
    <property type="match status" value="1"/>
</dbReference>
<keyword evidence="5" id="KW-1015">Disulfide bond</keyword>
<evidence type="ECO:0000256" key="4">
    <source>
        <dbReference type="ARBA" id="ARBA00022764"/>
    </source>
</evidence>
<dbReference type="InterPro" id="IPR018950">
    <property type="entry name" value="DiS-bond_isomerase_DsbC/G_N"/>
</dbReference>
<dbReference type="InterPro" id="IPR051470">
    <property type="entry name" value="Thiol:disulfide_interchange"/>
</dbReference>
<keyword evidence="4 7" id="KW-0574">Periplasm</keyword>
<evidence type="ECO:0000256" key="2">
    <source>
        <dbReference type="ARBA" id="ARBA00009813"/>
    </source>
</evidence>
<dbReference type="GO" id="GO:0042597">
    <property type="term" value="C:periplasmic space"/>
    <property type="evidence" value="ECO:0007669"/>
    <property type="project" value="UniProtKB-SubCell"/>
</dbReference>
<comment type="subcellular location">
    <subcellularLocation>
        <location evidence="1 7">Periplasm</location>
    </subcellularLocation>
</comment>
<dbReference type="Proteomes" id="UP000588111">
    <property type="component" value="Unassembled WGS sequence"/>
</dbReference>
<dbReference type="PANTHER" id="PTHR35272">
    <property type="entry name" value="THIOL:DISULFIDE INTERCHANGE PROTEIN DSBC-RELATED"/>
    <property type="match status" value="1"/>
</dbReference>
<keyword evidence="3 7" id="KW-0732">Signal</keyword>
<dbReference type="InterPro" id="IPR012336">
    <property type="entry name" value="Thioredoxin-like_fold"/>
</dbReference>
<dbReference type="Gene3D" id="3.10.450.70">
    <property type="entry name" value="Disulphide bond isomerase, DsbC/G, N-terminal"/>
    <property type="match status" value="1"/>
</dbReference>
<evidence type="ECO:0000256" key="1">
    <source>
        <dbReference type="ARBA" id="ARBA00004418"/>
    </source>
</evidence>
<feature type="domain" description="Disulphide bond isomerase DsbC/G N-terminal" evidence="8">
    <location>
        <begin position="64"/>
        <end position="127"/>
    </location>
</feature>
<evidence type="ECO:0000313" key="10">
    <source>
        <dbReference type="EMBL" id="MBB3106747.1"/>
    </source>
</evidence>
<proteinExistence type="inferred from homology"/>
<evidence type="ECO:0000256" key="5">
    <source>
        <dbReference type="ARBA" id="ARBA00023157"/>
    </source>
</evidence>
<comment type="function">
    <text evidence="7">Required for disulfide bond formation in some periplasmic proteins. Acts by transferring its disulfide bond to other proteins and is reduced in the process.</text>
</comment>
<protein>
    <recommendedName>
        <fullName evidence="7">Thiol:disulfide interchange protein</fullName>
    </recommendedName>
</protein>
<feature type="domain" description="Thioredoxin-like fold" evidence="9">
    <location>
        <begin position="162"/>
        <end position="280"/>
    </location>
</feature>
<dbReference type="SUPFAM" id="SSF52833">
    <property type="entry name" value="Thioredoxin-like"/>
    <property type="match status" value="1"/>
</dbReference>
<keyword evidence="6 7" id="KW-0676">Redox-active center</keyword>
<reference evidence="10 11" key="1">
    <citation type="submission" date="2020-08" db="EMBL/GenBank/DDBJ databases">
        <title>Genomic Encyclopedia of Type Strains, Phase III (KMG-III): the genomes of soil and plant-associated and newly described type strains.</title>
        <authorList>
            <person name="Whitman W."/>
        </authorList>
    </citation>
    <scope>NUCLEOTIDE SEQUENCE [LARGE SCALE GENOMIC DNA]</scope>
    <source>
        <strain evidence="10 11">CECT 5885</strain>
    </source>
</reference>
<dbReference type="PANTHER" id="PTHR35272:SF3">
    <property type="entry name" value="THIOL:DISULFIDE INTERCHANGE PROTEIN DSBC"/>
    <property type="match status" value="1"/>
</dbReference>
<evidence type="ECO:0000256" key="7">
    <source>
        <dbReference type="RuleBase" id="RU364038"/>
    </source>
</evidence>
<dbReference type="InterPro" id="IPR033954">
    <property type="entry name" value="DiS-bond_Isoase_DsbC/G"/>
</dbReference>
<dbReference type="CDD" id="cd03020">
    <property type="entry name" value="DsbA_DsbC_DsbG"/>
    <property type="match status" value="1"/>
</dbReference>
<evidence type="ECO:0000259" key="8">
    <source>
        <dbReference type="Pfam" id="PF10411"/>
    </source>
</evidence>
<dbReference type="SUPFAM" id="SSF54423">
    <property type="entry name" value="DsbC/DsbG N-terminal domain-like"/>
    <property type="match status" value="1"/>
</dbReference>
<dbReference type="AlphaFoldDB" id="A0A839TBI6"/>
<dbReference type="Gene3D" id="3.40.30.10">
    <property type="entry name" value="Glutaredoxin"/>
    <property type="match status" value="1"/>
</dbReference>
<sequence length="286" mass="30169">MFLPSFSKTTPTRDTFSRKPLSRMMMGALLVVVAAGCSNNAADATSNTSIVNSAEAKVSTAQLAADSDSAVVKALQANLKASGIEENILSAVPTDMKDIYWVTASGLPSFFTDKSGKHIIQGQIIAVGAEAPVDISGALVAKTAQEALKAVDKKDMIIYPAKGVTKSVVYSFTDADCPYCTKLHEEIDDINARGIEVRYLAWPRSEGSIPKMEAIWCSEDRNAAMDQAKMGANVQAPSCNSPVKSQIELGMALGVRGTPAIFTESGQQIGGYLPAAQLAQTAIDAS</sequence>
<keyword evidence="10" id="KW-0413">Isomerase</keyword>
<comment type="caution">
    <text evidence="10">The sequence shown here is derived from an EMBL/GenBank/DDBJ whole genome shotgun (WGS) entry which is preliminary data.</text>
</comment>
<dbReference type="InterPro" id="IPR009094">
    <property type="entry name" value="DiS-bond_isomerase_DsbC/G_N_sf"/>
</dbReference>